<proteinExistence type="predicted"/>
<sequence>MPTAHARSQILIGDDGLDRLRHKTVLIAGLGGVGGYCAEAVARAGVGQMIILDHDTVSPSNLNRQLLALHSTLGRKKTEVMRERLLDINPELALTVCDRFIHPSDAGEWLAAYTPDMLADCIDSIACKAALIAAAQARGIAVISAMGAGNRLDVSRARIRSLNQTSGCPLARELRRALKAHGVNLGYPVVYSDEPRRQPLPHQPVGGDVPGRARAVNGTISYLPALFGIMMAGHIIQTLLGETASAS</sequence>
<dbReference type="GO" id="GO:0008641">
    <property type="term" value="F:ubiquitin-like modifier activating enzyme activity"/>
    <property type="evidence" value="ECO:0007669"/>
    <property type="project" value="InterPro"/>
</dbReference>
<dbReference type="Pfam" id="PF00899">
    <property type="entry name" value="ThiF"/>
    <property type="match status" value="1"/>
</dbReference>
<organism evidence="2 3">
    <name type="scientific">Cardiobacterium hominis</name>
    <dbReference type="NCBI Taxonomy" id="2718"/>
    <lineage>
        <taxon>Bacteria</taxon>
        <taxon>Pseudomonadati</taxon>
        <taxon>Pseudomonadota</taxon>
        <taxon>Gammaproteobacteria</taxon>
        <taxon>Cardiobacteriales</taxon>
        <taxon>Cardiobacteriaceae</taxon>
        <taxon>Cardiobacterium</taxon>
    </lineage>
</organism>
<name>A0A1C3HNN7_9GAMM</name>
<evidence type="ECO:0000259" key="1">
    <source>
        <dbReference type="Pfam" id="PF00899"/>
    </source>
</evidence>
<dbReference type="RefSeq" id="WP_079538942.1">
    <property type="nucleotide sequence ID" value="NZ_CP171111.1"/>
</dbReference>
<dbReference type="PANTHER" id="PTHR43267:SF1">
    <property type="entry name" value="TRNA THREONYLCARBAMOYLADENOSINE DEHYDRATASE"/>
    <property type="match status" value="1"/>
</dbReference>
<reference evidence="3" key="1">
    <citation type="submission" date="2016-04" db="EMBL/GenBank/DDBJ databases">
        <authorList>
            <person name="Tagini F."/>
        </authorList>
    </citation>
    <scope>NUCLEOTIDE SEQUENCE [LARGE SCALE GENOMIC DNA]</scope>
    <source>
        <strain evidence="3">CHUV0807</strain>
    </source>
</reference>
<dbReference type="GO" id="GO:0061504">
    <property type="term" value="P:cyclic threonylcarbamoyladenosine biosynthetic process"/>
    <property type="evidence" value="ECO:0007669"/>
    <property type="project" value="TreeGrafter"/>
</dbReference>
<dbReference type="Proteomes" id="UP000190837">
    <property type="component" value="Unassembled WGS sequence"/>
</dbReference>
<dbReference type="EMBL" id="FKLO01000014">
    <property type="protein sequence ID" value="SAY55134.1"/>
    <property type="molecule type" value="Genomic_DNA"/>
</dbReference>
<dbReference type="InterPro" id="IPR045886">
    <property type="entry name" value="ThiF/MoeB/HesA"/>
</dbReference>
<evidence type="ECO:0000313" key="3">
    <source>
        <dbReference type="Proteomes" id="UP000190837"/>
    </source>
</evidence>
<evidence type="ECO:0000313" key="2">
    <source>
        <dbReference type="EMBL" id="SAY55134.1"/>
    </source>
</evidence>
<dbReference type="InterPro" id="IPR000594">
    <property type="entry name" value="ThiF_NAD_FAD-bd"/>
</dbReference>
<feature type="domain" description="THIF-type NAD/FAD binding fold" evidence="1">
    <location>
        <begin position="10"/>
        <end position="243"/>
    </location>
</feature>
<dbReference type="CDD" id="cd00755">
    <property type="entry name" value="YgdL_like"/>
    <property type="match status" value="1"/>
</dbReference>
<dbReference type="AlphaFoldDB" id="A0A1C3HNN7"/>
<dbReference type="PANTHER" id="PTHR43267">
    <property type="entry name" value="TRNA THREONYLCARBAMOYLADENOSINE DEHYDRATASE"/>
    <property type="match status" value="1"/>
</dbReference>
<dbReference type="InterPro" id="IPR035985">
    <property type="entry name" value="Ubiquitin-activating_enz"/>
</dbReference>
<dbReference type="Gene3D" id="3.40.50.720">
    <property type="entry name" value="NAD(P)-binding Rossmann-like Domain"/>
    <property type="match status" value="1"/>
</dbReference>
<protein>
    <submittedName>
        <fullName evidence="2">Molybdopterin biosynthesis protein MoeB</fullName>
    </submittedName>
</protein>
<gene>
    <name evidence="2" type="ORF">CHUV0807_0192</name>
</gene>
<dbReference type="SUPFAM" id="SSF69572">
    <property type="entry name" value="Activating enzymes of the ubiquitin-like proteins"/>
    <property type="match status" value="1"/>
</dbReference>
<dbReference type="GO" id="GO:0061503">
    <property type="term" value="F:tRNA threonylcarbamoyladenosine dehydratase"/>
    <property type="evidence" value="ECO:0007669"/>
    <property type="project" value="TreeGrafter"/>
</dbReference>
<accession>A0A1C3HNN7</accession>